<comment type="caution">
    <text evidence="1">The sequence shown here is derived from an EMBL/GenBank/DDBJ whole genome shotgun (WGS) entry which is preliminary data.</text>
</comment>
<name>A0A3M0C6C4_9PROT</name>
<evidence type="ECO:0000313" key="2">
    <source>
        <dbReference type="Proteomes" id="UP000271227"/>
    </source>
</evidence>
<gene>
    <name evidence="1" type="ORF">BXY39_2718</name>
</gene>
<dbReference type="EMBL" id="REFR01000013">
    <property type="protein sequence ID" value="RMB04455.1"/>
    <property type="molecule type" value="Genomic_DNA"/>
</dbReference>
<dbReference type="Pfam" id="PF13618">
    <property type="entry name" value="Gluconate_2-dh3"/>
    <property type="match status" value="1"/>
</dbReference>
<dbReference type="InParanoid" id="A0A3M0C6C4"/>
<dbReference type="AlphaFoldDB" id="A0A3M0C6C4"/>
<evidence type="ECO:0000313" key="1">
    <source>
        <dbReference type="EMBL" id="RMB04455.1"/>
    </source>
</evidence>
<keyword evidence="2" id="KW-1185">Reference proteome</keyword>
<organism evidence="1 2">
    <name type="scientific">Eilatimonas milleporae</name>
    <dbReference type="NCBI Taxonomy" id="911205"/>
    <lineage>
        <taxon>Bacteria</taxon>
        <taxon>Pseudomonadati</taxon>
        <taxon>Pseudomonadota</taxon>
        <taxon>Alphaproteobacteria</taxon>
        <taxon>Kordiimonadales</taxon>
        <taxon>Kordiimonadaceae</taxon>
        <taxon>Eilatimonas</taxon>
    </lineage>
</organism>
<protein>
    <submittedName>
        <fullName evidence="1">Gluconate 2-dehydrogenase subunit 3-like protein</fullName>
    </submittedName>
</protein>
<dbReference type="Proteomes" id="UP000271227">
    <property type="component" value="Unassembled WGS sequence"/>
</dbReference>
<dbReference type="InterPro" id="IPR027056">
    <property type="entry name" value="Gluconate_2DH_su3"/>
</dbReference>
<sequence length="147" mass="15995">MIAYCARFVTVEEYPETLAALVEILIPSSEGPGAVESATSDYVEKMLVQPAIQPVRRRICRLLSDLNAAAVQGHGQDFHNLDLSHRDRLFADAVAEGGSGSQEHRTAAAYLVWLSVEGFLCHPRQGGNRGYAGWRYLGLRVPEVGAG</sequence>
<accession>A0A3M0C6C4</accession>
<proteinExistence type="predicted"/>
<reference evidence="1 2" key="1">
    <citation type="submission" date="2018-10" db="EMBL/GenBank/DDBJ databases">
        <title>Genomic Encyclopedia of Archaeal and Bacterial Type Strains, Phase II (KMG-II): from individual species to whole genera.</title>
        <authorList>
            <person name="Goeker M."/>
        </authorList>
    </citation>
    <scope>NUCLEOTIDE SEQUENCE [LARGE SCALE GENOMIC DNA]</scope>
    <source>
        <strain evidence="1 2">DSM 25217</strain>
    </source>
</reference>